<dbReference type="SUPFAM" id="SSF53448">
    <property type="entry name" value="Nucleotide-diphospho-sugar transferases"/>
    <property type="match status" value="1"/>
</dbReference>
<dbReference type="InterPro" id="IPR029044">
    <property type="entry name" value="Nucleotide-diphossugar_trans"/>
</dbReference>
<evidence type="ECO:0000313" key="1">
    <source>
        <dbReference type="EMBL" id="CAK9110316.1"/>
    </source>
</evidence>
<dbReference type="Proteomes" id="UP001642464">
    <property type="component" value="Unassembled WGS sequence"/>
</dbReference>
<evidence type="ECO:0000313" key="2">
    <source>
        <dbReference type="Proteomes" id="UP001642464"/>
    </source>
</evidence>
<dbReference type="EMBL" id="CAXAMM010043503">
    <property type="protein sequence ID" value="CAK9110316.1"/>
    <property type="molecule type" value="Genomic_DNA"/>
</dbReference>
<dbReference type="CDD" id="cd00761">
    <property type="entry name" value="Glyco_tranf_GTA_type"/>
    <property type="match status" value="1"/>
</dbReference>
<sequence>ENFFDRSGDRQVSLGASVPLRFALMPRMPEPLNGPLRLCGVLSSHVGDEKRLKRLEHCFDSIAQQTQALAGFFVVWSSPESLAPKVEALLASLQEHVHVKTLRQDRRTSQFYDIRWLYQEYISKEPPNTWLLFSDDDDLWGPERVRLYGAVVDRHGRQPGVTGVCATHKVRPKHRTDVATSASMVEQQLAKGAAMHCGGVHQEEEFFDFACPTGSLGAFLEICNDETLLHPFCDLRFTRFLQEYYEGGKVMYFPTDQTNPWVYYYSTAYRSPEDAATYEQFVKQDQASTVVRSRKEDRMRAEELCKKMGGAYWGKAERGPDKEELDEMTDFVAALRQNIEAILIRHFPETPMKTGEMKRIAVGQASGQFFALKLAEELARQACSSFGIRLE</sequence>
<feature type="non-terminal residue" evidence="1">
    <location>
        <position position="1"/>
    </location>
</feature>
<name>A0ABP0SD92_9DINO</name>
<gene>
    <name evidence="1" type="ORF">SCF082_LOCUS51241</name>
</gene>
<evidence type="ECO:0008006" key="3">
    <source>
        <dbReference type="Google" id="ProtNLM"/>
    </source>
</evidence>
<proteinExistence type="predicted"/>
<accession>A0ABP0SD92</accession>
<keyword evidence="2" id="KW-1185">Reference proteome</keyword>
<organism evidence="1 2">
    <name type="scientific">Durusdinium trenchii</name>
    <dbReference type="NCBI Taxonomy" id="1381693"/>
    <lineage>
        <taxon>Eukaryota</taxon>
        <taxon>Sar</taxon>
        <taxon>Alveolata</taxon>
        <taxon>Dinophyceae</taxon>
        <taxon>Suessiales</taxon>
        <taxon>Symbiodiniaceae</taxon>
        <taxon>Durusdinium</taxon>
    </lineage>
</organism>
<comment type="caution">
    <text evidence="1">The sequence shown here is derived from an EMBL/GenBank/DDBJ whole genome shotgun (WGS) entry which is preliminary data.</text>
</comment>
<reference evidence="1 2" key="1">
    <citation type="submission" date="2024-02" db="EMBL/GenBank/DDBJ databases">
        <authorList>
            <person name="Chen Y."/>
            <person name="Shah S."/>
            <person name="Dougan E. K."/>
            <person name="Thang M."/>
            <person name="Chan C."/>
        </authorList>
    </citation>
    <scope>NUCLEOTIDE SEQUENCE [LARGE SCALE GENOMIC DNA]</scope>
</reference>
<protein>
    <recommendedName>
        <fullName evidence="3">Glycosyltransferase 2-like domain-containing protein</fullName>
    </recommendedName>
</protein>